<keyword evidence="2" id="KW-1185">Reference proteome</keyword>
<dbReference type="EMBL" id="KQ086141">
    <property type="protein sequence ID" value="KLO07396.1"/>
    <property type="molecule type" value="Genomic_DNA"/>
</dbReference>
<organism evidence="1 2">
    <name type="scientific">Schizopora paradoxa</name>
    <dbReference type="NCBI Taxonomy" id="27342"/>
    <lineage>
        <taxon>Eukaryota</taxon>
        <taxon>Fungi</taxon>
        <taxon>Dikarya</taxon>
        <taxon>Basidiomycota</taxon>
        <taxon>Agaricomycotina</taxon>
        <taxon>Agaricomycetes</taxon>
        <taxon>Hymenochaetales</taxon>
        <taxon>Schizoporaceae</taxon>
        <taxon>Schizopora</taxon>
    </lineage>
</organism>
<evidence type="ECO:0000313" key="1">
    <source>
        <dbReference type="EMBL" id="KLO07396.1"/>
    </source>
</evidence>
<accession>A0A0H2RRG5</accession>
<evidence type="ECO:0000313" key="2">
    <source>
        <dbReference type="Proteomes" id="UP000053477"/>
    </source>
</evidence>
<name>A0A0H2RRG5_9AGAM</name>
<gene>
    <name evidence="1" type="ORF">SCHPADRAFT_650204</name>
</gene>
<reference evidence="1 2" key="1">
    <citation type="submission" date="2015-04" db="EMBL/GenBank/DDBJ databases">
        <title>Complete genome sequence of Schizopora paradoxa KUC8140, a cosmopolitan wood degrader in East Asia.</title>
        <authorList>
            <consortium name="DOE Joint Genome Institute"/>
            <person name="Min B."/>
            <person name="Park H."/>
            <person name="Jang Y."/>
            <person name="Kim J.-J."/>
            <person name="Kim K.H."/>
            <person name="Pangilinan J."/>
            <person name="Lipzen A."/>
            <person name="Riley R."/>
            <person name="Grigoriev I.V."/>
            <person name="Spatafora J.W."/>
            <person name="Choi I.-G."/>
        </authorList>
    </citation>
    <scope>NUCLEOTIDE SEQUENCE [LARGE SCALE GENOMIC DNA]</scope>
    <source>
        <strain evidence="1 2">KUC8140</strain>
    </source>
</reference>
<dbReference type="InParanoid" id="A0A0H2RRG5"/>
<sequence>MRTVCHVCGGDVLRSVLLFSWSVLLVLRCRQLRSLSVVRTSNGFVHAFGGMSWVVVPSNEHQKFRGFAEFAMSVVVAIRALSQGSLYLLDVL</sequence>
<dbReference type="Proteomes" id="UP000053477">
    <property type="component" value="Unassembled WGS sequence"/>
</dbReference>
<protein>
    <submittedName>
        <fullName evidence="1">Uncharacterized protein</fullName>
    </submittedName>
</protein>
<proteinExistence type="predicted"/>
<dbReference type="AlphaFoldDB" id="A0A0H2RRG5"/>